<keyword evidence="6" id="KW-1133">Transmembrane helix</keyword>
<feature type="transmembrane region" description="Helical" evidence="6">
    <location>
        <begin position="214"/>
        <end position="233"/>
    </location>
</feature>
<protein>
    <submittedName>
        <fullName evidence="9">LPXTG cell wall anchor domain-containing protein</fullName>
    </submittedName>
</protein>
<comment type="caution">
    <text evidence="9">The sequence shown here is derived from an EMBL/GenBank/DDBJ whole genome shotgun (WGS) entry which is preliminary data.</text>
</comment>
<evidence type="ECO:0000256" key="6">
    <source>
        <dbReference type="SAM" id="Phobius"/>
    </source>
</evidence>
<feature type="region of interest" description="Disordered" evidence="5">
    <location>
        <begin position="169"/>
        <end position="200"/>
    </location>
</feature>
<keyword evidence="1" id="KW-0134">Cell wall</keyword>
<accession>A0ABW4LAM9</accession>
<evidence type="ECO:0000256" key="3">
    <source>
        <dbReference type="ARBA" id="ARBA00022729"/>
    </source>
</evidence>
<keyword evidence="2" id="KW-0964">Secreted</keyword>
<evidence type="ECO:0000256" key="1">
    <source>
        <dbReference type="ARBA" id="ARBA00022512"/>
    </source>
</evidence>
<dbReference type="Proteomes" id="UP001597277">
    <property type="component" value="Unassembled WGS sequence"/>
</dbReference>
<organism evidence="9 10">
    <name type="scientific">Georgenia deserti</name>
    <dbReference type="NCBI Taxonomy" id="2093781"/>
    <lineage>
        <taxon>Bacteria</taxon>
        <taxon>Bacillati</taxon>
        <taxon>Actinomycetota</taxon>
        <taxon>Actinomycetes</taxon>
        <taxon>Micrococcales</taxon>
        <taxon>Bogoriellaceae</taxon>
        <taxon>Georgenia</taxon>
    </lineage>
</organism>
<dbReference type="EMBL" id="JBHUEE010000013">
    <property type="protein sequence ID" value="MFD1719755.1"/>
    <property type="molecule type" value="Genomic_DNA"/>
</dbReference>
<feature type="signal peptide" evidence="7">
    <location>
        <begin position="1"/>
        <end position="26"/>
    </location>
</feature>
<keyword evidence="4" id="KW-0572">Peptidoglycan-anchor</keyword>
<evidence type="ECO:0000256" key="2">
    <source>
        <dbReference type="ARBA" id="ARBA00022525"/>
    </source>
</evidence>
<evidence type="ECO:0000256" key="4">
    <source>
        <dbReference type="ARBA" id="ARBA00023088"/>
    </source>
</evidence>
<reference evidence="10" key="1">
    <citation type="journal article" date="2019" name="Int. J. Syst. Evol. Microbiol.">
        <title>The Global Catalogue of Microorganisms (GCM) 10K type strain sequencing project: providing services to taxonomists for standard genome sequencing and annotation.</title>
        <authorList>
            <consortium name="The Broad Institute Genomics Platform"/>
            <consortium name="The Broad Institute Genome Sequencing Center for Infectious Disease"/>
            <person name="Wu L."/>
            <person name="Ma J."/>
        </authorList>
    </citation>
    <scope>NUCLEOTIDE SEQUENCE [LARGE SCALE GENOMIC DNA]</scope>
    <source>
        <strain evidence="10">JCM 17130</strain>
    </source>
</reference>
<evidence type="ECO:0000313" key="9">
    <source>
        <dbReference type="EMBL" id="MFD1719755.1"/>
    </source>
</evidence>
<dbReference type="PROSITE" id="PS50847">
    <property type="entry name" value="GRAM_POS_ANCHORING"/>
    <property type="match status" value="1"/>
</dbReference>
<name>A0ABW4LAM9_9MICO</name>
<feature type="chain" id="PRO_5046873147" evidence="7">
    <location>
        <begin position="27"/>
        <end position="238"/>
    </location>
</feature>
<sequence length="238" mass="23848">MNRSRSIGALVAAPVALLALAAPAGAATEDPTDDGVYTPYPPVEQDEPSLNATAVAECLADAAWISYDVAMAGPESAEPSSAVTLVFTQGGQRLEVPLGDLGADGTLSGSVLWPGTEVDDSGTGVDWPGWEQVDGEWTDVGDADLGWTRTADVSIEVNPASPVAVTYPPATPTCNAGPPAGPGQTPAPTSNGDGDEADDAMLTLPETGAGIPTAPAAATAAFLAALGGGLLLARRRRS</sequence>
<evidence type="ECO:0000313" key="10">
    <source>
        <dbReference type="Proteomes" id="UP001597277"/>
    </source>
</evidence>
<evidence type="ECO:0000256" key="7">
    <source>
        <dbReference type="SAM" id="SignalP"/>
    </source>
</evidence>
<gene>
    <name evidence="9" type="ORF">ACFSE6_18070</name>
</gene>
<evidence type="ECO:0000259" key="8">
    <source>
        <dbReference type="PROSITE" id="PS50847"/>
    </source>
</evidence>
<dbReference type="InterPro" id="IPR019931">
    <property type="entry name" value="LPXTG_anchor"/>
</dbReference>
<keyword evidence="6" id="KW-0472">Membrane</keyword>
<keyword evidence="6" id="KW-0812">Transmembrane</keyword>
<keyword evidence="10" id="KW-1185">Reference proteome</keyword>
<feature type="compositionally biased region" description="Low complexity" evidence="5">
    <location>
        <begin position="169"/>
        <end position="189"/>
    </location>
</feature>
<evidence type="ECO:0000256" key="5">
    <source>
        <dbReference type="SAM" id="MobiDB-lite"/>
    </source>
</evidence>
<feature type="domain" description="Gram-positive cocci surface proteins LPxTG" evidence="8">
    <location>
        <begin position="204"/>
        <end position="238"/>
    </location>
</feature>
<keyword evidence="3 7" id="KW-0732">Signal</keyword>
<dbReference type="RefSeq" id="WP_388010681.1">
    <property type="nucleotide sequence ID" value="NZ_JBHUEE010000013.1"/>
</dbReference>
<dbReference type="NCBIfam" id="TIGR01167">
    <property type="entry name" value="LPXTG_anchor"/>
    <property type="match status" value="1"/>
</dbReference>
<proteinExistence type="predicted"/>